<evidence type="ECO:0000313" key="3">
    <source>
        <dbReference type="Proteomes" id="UP000672934"/>
    </source>
</evidence>
<reference evidence="2" key="1">
    <citation type="submission" date="2021-03" db="EMBL/GenBank/DDBJ databases">
        <authorList>
            <person name="Peeters C."/>
        </authorList>
    </citation>
    <scope>NUCLEOTIDE SEQUENCE</scope>
    <source>
        <strain evidence="2">LMG 31506</strain>
    </source>
</reference>
<dbReference type="InterPro" id="IPR005064">
    <property type="entry name" value="BUG"/>
</dbReference>
<sequence>MQYRAFPALATTPAIPAVSAFSAARAARSARLPALGLLAVATLVTLAPQPAQAGGAYPEKPVTIVVPFPPGGGTDTGARLLAQRLTELWGKAVVIENKPGAAGQIGSDYVARARPDGYTLLMGNVGTHSINPSLYKSSYETVKHFAPVSLVAELPQIMVTAPGNPAATVSQAIAAGKREPGKITYSSSGSGSSMHLAGAMFARQAGVDMLHVSYKGGGPAVSDVMAGHVNYTFATLYETMGMIKGGKLKAVAVTGDKRAAAMPNVPTVAEAGLAGYEAVSWIGLLAPAGTPPALVGKISQDVRAALADPKVKQMLIDQGAVPAGSTPEAFASLMARDTMRYAKLIRELGIKVE</sequence>
<accession>A0A916J0S9</accession>
<proteinExistence type="inferred from homology"/>
<comment type="similarity">
    <text evidence="1">Belongs to the UPF0065 (bug) family.</text>
</comment>
<protein>
    <recommendedName>
        <fullName evidence="4">Tripartite tricarboxylate transporter substrate binding protein</fullName>
    </recommendedName>
</protein>
<dbReference type="PANTHER" id="PTHR42928:SF5">
    <property type="entry name" value="BLR1237 PROTEIN"/>
    <property type="match status" value="1"/>
</dbReference>
<evidence type="ECO:0008006" key="4">
    <source>
        <dbReference type="Google" id="ProtNLM"/>
    </source>
</evidence>
<dbReference type="RefSeq" id="WP_230426983.1">
    <property type="nucleotide sequence ID" value="NZ_CAJPUY010000019.1"/>
</dbReference>
<evidence type="ECO:0000256" key="1">
    <source>
        <dbReference type="ARBA" id="ARBA00006987"/>
    </source>
</evidence>
<dbReference type="Gene3D" id="3.40.190.10">
    <property type="entry name" value="Periplasmic binding protein-like II"/>
    <property type="match status" value="1"/>
</dbReference>
<dbReference type="Gene3D" id="3.40.190.150">
    <property type="entry name" value="Bordetella uptake gene, domain 1"/>
    <property type="match status" value="1"/>
</dbReference>
<dbReference type="CDD" id="cd13578">
    <property type="entry name" value="PBP2_Bug27"/>
    <property type="match status" value="1"/>
</dbReference>
<dbReference type="PANTHER" id="PTHR42928">
    <property type="entry name" value="TRICARBOXYLATE-BINDING PROTEIN"/>
    <property type="match status" value="1"/>
</dbReference>
<evidence type="ECO:0000313" key="2">
    <source>
        <dbReference type="EMBL" id="CAG2152957.1"/>
    </source>
</evidence>
<organism evidence="2 3">
    <name type="scientific">Cupriavidus yeoncheonensis</name>
    <dbReference type="NCBI Taxonomy" id="1462994"/>
    <lineage>
        <taxon>Bacteria</taxon>
        <taxon>Pseudomonadati</taxon>
        <taxon>Pseudomonadota</taxon>
        <taxon>Betaproteobacteria</taxon>
        <taxon>Burkholderiales</taxon>
        <taxon>Burkholderiaceae</taxon>
        <taxon>Cupriavidus</taxon>
    </lineage>
</organism>
<dbReference type="Pfam" id="PF03401">
    <property type="entry name" value="TctC"/>
    <property type="match status" value="1"/>
</dbReference>
<dbReference type="AlphaFoldDB" id="A0A916J0S9"/>
<dbReference type="InterPro" id="IPR042100">
    <property type="entry name" value="Bug_dom1"/>
</dbReference>
<keyword evidence="3" id="KW-1185">Reference proteome</keyword>
<dbReference type="EMBL" id="CAJPUY010000019">
    <property type="protein sequence ID" value="CAG2152957.1"/>
    <property type="molecule type" value="Genomic_DNA"/>
</dbReference>
<comment type="caution">
    <text evidence="2">The sequence shown here is derived from an EMBL/GenBank/DDBJ whole genome shotgun (WGS) entry which is preliminary data.</text>
</comment>
<dbReference type="PIRSF" id="PIRSF017082">
    <property type="entry name" value="YflP"/>
    <property type="match status" value="1"/>
</dbReference>
<gene>
    <name evidence="2" type="ORF">LMG31506_04710</name>
</gene>
<name>A0A916J0S9_9BURK</name>
<dbReference type="SUPFAM" id="SSF53850">
    <property type="entry name" value="Periplasmic binding protein-like II"/>
    <property type="match status" value="1"/>
</dbReference>
<dbReference type="Proteomes" id="UP000672934">
    <property type="component" value="Unassembled WGS sequence"/>
</dbReference>